<evidence type="ECO:0000256" key="1">
    <source>
        <dbReference type="ARBA" id="ARBA00023186"/>
    </source>
</evidence>
<organism evidence="5 6">
    <name type="scientific">Tilletia caries</name>
    <name type="common">wheat bunt fungus</name>
    <dbReference type="NCBI Taxonomy" id="13290"/>
    <lineage>
        <taxon>Eukaryota</taxon>
        <taxon>Fungi</taxon>
        <taxon>Dikarya</taxon>
        <taxon>Basidiomycota</taxon>
        <taxon>Ustilaginomycotina</taxon>
        <taxon>Exobasidiomycetes</taxon>
        <taxon>Tilletiales</taxon>
        <taxon>Tilletiaceae</taxon>
        <taxon>Tilletia</taxon>
    </lineage>
</organism>
<dbReference type="Pfam" id="PF05348">
    <property type="entry name" value="UMP1"/>
    <property type="match status" value="1"/>
</dbReference>
<dbReference type="Proteomes" id="UP000836402">
    <property type="component" value="Unassembled WGS sequence"/>
</dbReference>
<evidence type="ECO:0008006" key="8">
    <source>
        <dbReference type="Google" id="ProtNLM"/>
    </source>
</evidence>
<dbReference type="EMBL" id="CAJHJG010002626">
    <property type="protein sequence ID" value="CAD6921603.1"/>
    <property type="molecule type" value="Genomic_DNA"/>
</dbReference>
<evidence type="ECO:0000313" key="6">
    <source>
        <dbReference type="Proteomes" id="UP000077671"/>
    </source>
</evidence>
<proteinExistence type="inferred from homology"/>
<name>A0A177UKN3_9BASI</name>
<keyword evidence="7" id="KW-1185">Reference proteome</keyword>
<protein>
    <recommendedName>
        <fullName evidence="8">Proteasome maturation factor UMP1</fullName>
    </recommendedName>
</protein>
<dbReference type="PANTHER" id="PTHR12828:SF3">
    <property type="entry name" value="PROTEASOME MATURATION PROTEIN"/>
    <property type="match status" value="1"/>
</dbReference>
<sequence length="156" mass="17439">MASSSKDNSLKASLALVPSSTRTASTMSMAGTAHPEHANIHDSIRHGGPRSLAFENSTATQHPLQNRLEQWDETRDTFKLTVMRNTFGIGAPMRVMMEREVIGHNPLHSSPNSITGLHMDILNGEDETLNPSDFMRSEAAHNQLDFHTEMERKYRI</sequence>
<reference evidence="5" key="2">
    <citation type="journal article" date="2019" name="IMA Fungus">
        <title>Genome sequencing and comparison of five Tilletia species to identify candidate genes for the detection of regulated species infecting wheat.</title>
        <authorList>
            <person name="Nguyen H.D.T."/>
            <person name="Sultana T."/>
            <person name="Kesanakurti P."/>
            <person name="Hambleton S."/>
        </authorList>
    </citation>
    <scope>NUCLEOTIDE SEQUENCE</scope>
    <source>
        <strain evidence="5">DAOMC 238032</strain>
    </source>
</reference>
<accession>A0A177UKN3</accession>
<dbReference type="EMBL" id="LWDD02000700">
    <property type="protein sequence ID" value="KAE8256998.1"/>
    <property type="molecule type" value="Genomic_DNA"/>
</dbReference>
<dbReference type="GO" id="GO:0005737">
    <property type="term" value="C:cytoplasm"/>
    <property type="evidence" value="ECO:0007669"/>
    <property type="project" value="TreeGrafter"/>
</dbReference>
<dbReference type="InterPro" id="IPR008012">
    <property type="entry name" value="Ump1"/>
</dbReference>
<dbReference type="GO" id="GO:0043248">
    <property type="term" value="P:proteasome assembly"/>
    <property type="evidence" value="ECO:0007669"/>
    <property type="project" value="InterPro"/>
</dbReference>
<evidence type="ECO:0000256" key="3">
    <source>
        <dbReference type="SAM" id="MobiDB-lite"/>
    </source>
</evidence>
<dbReference type="GO" id="GO:0005634">
    <property type="term" value="C:nucleus"/>
    <property type="evidence" value="ECO:0007669"/>
    <property type="project" value="TreeGrafter"/>
</dbReference>
<gene>
    <name evidence="5" type="ORF">A4X03_0g4846</name>
    <name evidence="4" type="ORF">JKIAZH3_G7347</name>
</gene>
<feature type="compositionally biased region" description="Polar residues" evidence="3">
    <location>
        <begin position="1"/>
        <end position="11"/>
    </location>
</feature>
<comment type="similarity">
    <text evidence="2">Belongs to the POMP/UMP1 family.</text>
</comment>
<dbReference type="AlphaFoldDB" id="A0A177UKN3"/>
<evidence type="ECO:0000313" key="4">
    <source>
        <dbReference type="EMBL" id="CAD6921603.1"/>
    </source>
</evidence>
<reference evidence="4" key="3">
    <citation type="submission" date="2020-10" db="EMBL/GenBank/DDBJ databases">
        <authorList>
            <person name="Sedaghatjoo S."/>
        </authorList>
    </citation>
    <scope>NUCLEOTIDE SEQUENCE</scope>
    <source>
        <strain evidence="4">AZH3</strain>
    </source>
</reference>
<dbReference type="PANTHER" id="PTHR12828">
    <property type="entry name" value="PROTEASOME MATURATION PROTEIN UMP1"/>
    <property type="match status" value="1"/>
</dbReference>
<evidence type="ECO:0000313" key="5">
    <source>
        <dbReference type="EMBL" id="KAE8256998.1"/>
    </source>
</evidence>
<feature type="compositionally biased region" description="Low complexity" evidence="3">
    <location>
        <begin position="19"/>
        <end position="30"/>
    </location>
</feature>
<feature type="region of interest" description="Disordered" evidence="3">
    <location>
        <begin position="1"/>
        <end position="30"/>
    </location>
</feature>
<evidence type="ECO:0000313" key="7">
    <source>
        <dbReference type="Proteomes" id="UP000836402"/>
    </source>
</evidence>
<reference evidence="5" key="1">
    <citation type="submission" date="2016-04" db="EMBL/GenBank/DDBJ databases">
        <authorList>
            <person name="Nguyen H.D."/>
            <person name="Kesanakurti P."/>
            <person name="Cullis J."/>
            <person name="Levesque C.A."/>
            <person name="Hambleton S."/>
        </authorList>
    </citation>
    <scope>NUCLEOTIDE SEQUENCE</scope>
    <source>
        <strain evidence="5">DAOMC 238032</strain>
    </source>
</reference>
<evidence type="ECO:0000256" key="2">
    <source>
        <dbReference type="ARBA" id="ARBA00043974"/>
    </source>
</evidence>
<keyword evidence="1" id="KW-0143">Chaperone</keyword>
<dbReference type="Proteomes" id="UP000077671">
    <property type="component" value="Unassembled WGS sequence"/>
</dbReference>
<comment type="caution">
    <text evidence="5">The sequence shown here is derived from an EMBL/GenBank/DDBJ whole genome shotgun (WGS) entry which is preliminary data.</text>
</comment>